<dbReference type="GeneID" id="59347664"/>
<dbReference type="RefSeq" id="XP_037218390.1">
    <property type="nucleotide sequence ID" value="XM_037365148.1"/>
</dbReference>
<feature type="domain" description="UBC core" evidence="1">
    <location>
        <begin position="9"/>
        <end position="171"/>
    </location>
</feature>
<dbReference type="SUPFAM" id="SSF54495">
    <property type="entry name" value="UBC-like"/>
    <property type="match status" value="1"/>
</dbReference>
<dbReference type="CDD" id="cd00195">
    <property type="entry name" value="UBCc_UEV"/>
    <property type="match status" value="1"/>
</dbReference>
<name>A0A8H6SHJ8_9AGAR</name>
<dbReference type="EMBL" id="JACAZF010000007">
    <property type="protein sequence ID" value="KAF7299002.1"/>
    <property type="molecule type" value="Genomic_DNA"/>
</dbReference>
<gene>
    <name evidence="2" type="ORF">MIND_00848400</name>
</gene>
<reference evidence="2" key="1">
    <citation type="submission" date="2020-05" db="EMBL/GenBank/DDBJ databases">
        <title>Mycena genomes resolve the evolution of fungal bioluminescence.</title>
        <authorList>
            <person name="Tsai I.J."/>
        </authorList>
    </citation>
    <scope>NUCLEOTIDE SEQUENCE</scope>
    <source>
        <strain evidence="2">171206Taipei</strain>
    </source>
</reference>
<proteinExistence type="predicted"/>
<protein>
    <submittedName>
        <fullName evidence="2">UBIQUITIN-CONJUGAT-2 domain-containing protein</fullName>
    </submittedName>
</protein>
<accession>A0A8H6SHJ8</accession>
<keyword evidence="3" id="KW-1185">Reference proteome</keyword>
<dbReference type="AlphaFoldDB" id="A0A8H6SHJ8"/>
<organism evidence="2 3">
    <name type="scientific">Mycena indigotica</name>
    <dbReference type="NCBI Taxonomy" id="2126181"/>
    <lineage>
        <taxon>Eukaryota</taxon>
        <taxon>Fungi</taxon>
        <taxon>Dikarya</taxon>
        <taxon>Basidiomycota</taxon>
        <taxon>Agaricomycotina</taxon>
        <taxon>Agaricomycetes</taxon>
        <taxon>Agaricomycetidae</taxon>
        <taxon>Agaricales</taxon>
        <taxon>Marasmiineae</taxon>
        <taxon>Mycenaceae</taxon>
        <taxon>Mycena</taxon>
    </lineage>
</organism>
<dbReference type="InterPro" id="IPR000608">
    <property type="entry name" value="UBC"/>
</dbReference>
<evidence type="ECO:0000259" key="1">
    <source>
        <dbReference type="PROSITE" id="PS50127"/>
    </source>
</evidence>
<evidence type="ECO:0000313" key="2">
    <source>
        <dbReference type="EMBL" id="KAF7299002.1"/>
    </source>
</evidence>
<dbReference type="PROSITE" id="PS50127">
    <property type="entry name" value="UBC_2"/>
    <property type="match status" value="1"/>
</dbReference>
<dbReference type="Pfam" id="PF00179">
    <property type="entry name" value="UQ_con"/>
    <property type="match status" value="1"/>
</dbReference>
<sequence>MFGDPQPMALSARLYRDLAELHESTYPGVDVFFDDANIHKFCLVLTPPSGPWKNMSFHFSVELLADWPASPPQVSCSVSGINHPNLFDSYICCDLLKREWEINRHDGYTGGYSPALTLRGLFLQFLTFFSSTTVEQDYGGPPRYIGNYSCVWFARESHLRGGQLPVRGNTHVPGSLFSAATQGPLKEEWEKDKRPIIILQSELTEVGPLSQTTKSPRAGKDRLIRFEEKDPNWTRTLKRISQWTCPCCPYGSSAFPHSVPIASSPANSPKPARSPLMVPPSVCQLDKVDDDALYTIACSLPSETVINFSVAYPRLDAIVRSTHILLQRELRCFFLRTPLIDSVLGIGISLDPRSRALASDFDWLSRRAFSEFGVRLSVEKRAFDFFLPLAFSPQHFQRVYPHIWSSLEHIDKEVRKAEQKMSKNPRHRAGGLPRRQDTISAVYRLMNNIVVSLMRNCDDALDTKKAGKSLLHASEKAVIAYCHLFHLLISLSRTDPVILRDATERLRGFIQRKDLRVKTRFPDLGELIILIMLVICCPPQNSNAPIKWADLAGPFLEEAITRNVRWILKDAPELEVLEEGASDYRLKETFTRSKTSLRLIMFQITFLDLFFRAYASNLRRLDDNYGFPDKKLPETMVEEIKAIYAIDTWPAFFTRVKFAKGIAFGRARFSEMLRDAVVLSGERRYHTPAPHFQMIQLRKRRQLVEEANKSKSIM</sequence>
<dbReference type="SMART" id="SM00212">
    <property type="entry name" value="UBCc"/>
    <property type="match status" value="1"/>
</dbReference>
<evidence type="ECO:0000313" key="3">
    <source>
        <dbReference type="Proteomes" id="UP000636479"/>
    </source>
</evidence>
<comment type="caution">
    <text evidence="2">The sequence shown here is derived from an EMBL/GenBank/DDBJ whole genome shotgun (WGS) entry which is preliminary data.</text>
</comment>
<dbReference type="InterPro" id="IPR016135">
    <property type="entry name" value="UBQ-conjugating_enzyme/RWD"/>
</dbReference>
<dbReference type="OrthoDB" id="109543at2759"/>
<dbReference type="Gene3D" id="3.10.110.10">
    <property type="entry name" value="Ubiquitin Conjugating Enzyme"/>
    <property type="match status" value="1"/>
</dbReference>
<dbReference type="Proteomes" id="UP000636479">
    <property type="component" value="Unassembled WGS sequence"/>
</dbReference>